<gene>
    <name evidence="2" type="ORF">P608_06820</name>
</gene>
<reference evidence="2 3" key="1">
    <citation type="submission" date="2013-09" db="EMBL/GenBank/DDBJ databases">
        <title>High correlation between genotypes and phenotypes of environmental bacteria Comamonas testosteroni strains.</title>
        <authorList>
            <person name="Liu L."/>
            <person name="Zhu W."/>
            <person name="Xia X."/>
            <person name="Xu B."/>
            <person name="Luo M."/>
            <person name="Wang G."/>
        </authorList>
    </citation>
    <scope>NUCLEOTIDE SEQUENCE [LARGE SCALE GENOMIC DNA]</scope>
    <source>
        <strain evidence="2 3">DF2</strain>
    </source>
</reference>
<protein>
    <submittedName>
        <fullName evidence="2">Uncharacterized protein</fullName>
    </submittedName>
</protein>
<name>A0A0E3BXE0_9BURK</name>
<feature type="region of interest" description="Disordered" evidence="1">
    <location>
        <begin position="15"/>
        <end position="38"/>
    </location>
</feature>
<proteinExistence type="predicted"/>
<dbReference type="Proteomes" id="UP000029549">
    <property type="component" value="Unassembled WGS sequence"/>
</dbReference>
<evidence type="ECO:0000313" key="2">
    <source>
        <dbReference type="EMBL" id="KGH16490.1"/>
    </source>
</evidence>
<dbReference type="AlphaFoldDB" id="A0A0E3BXE0"/>
<sequence length="51" mass="5434">MFLLQKVGCIHGAAHETGAARSRDSEQGPPRSEAVVPLEGEGAKRLRGCFI</sequence>
<organism evidence="2 3">
    <name type="scientific">Comamonas thiooxydans</name>
    <dbReference type="NCBI Taxonomy" id="363952"/>
    <lineage>
        <taxon>Bacteria</taxon>
        <taxon>Pseudomonadati</taxon>
        <taxon>Pseudomonadota</taxon>
        <taxon>Betaproteobacteria</taxon>
        <taxon>Burkholderiales</taxon>
        <taxon>Comamonadaceae</taxon>
        <taxon>Comamonas</taxon>
    </lineage>
</organism>
<evidence type="ECO:0000256" key="1">
    <source>
        <dbReference type="SAM" id="MobiDB-lite"/>
    </source>
</evidence>
<comment type="caution">
    <text evidence="2">The sequence shown here is derived from an EMBL/GenBank/DDBJ whole genome shotgun (WGS) entry which is preliminary data.</text>
</comment>
<dbReference type="EMBL" id="AWTP01000078">
    <property type="protein sequence ID" value="KGH16490.1"/>
    <property type="molecule type" value="Genomic_DNA"/>
</dbReference>
<accession>A0A0E3BXE0</accession>
<evidence type="ECO:0000313" key="3">
    <source>
        <dbReference type="Proteomes" id="UP000029549"/>
    </source>
</evidence>
<keyword evidence="3" id="KW-1185">Reference proteome</keyword>